<dbReference type="HAMAP" id="MF_03009">
    <property type="entry name" value="eIF3j"/>
    <property type="match status" value="1"/>
</dbReference>
<keyword evidence="7" id="KW-1185">Reference proteome</keyword>
<comment type="subcellular location">
    <subcellularLocation>
        <location evidence="4">Cytoplasm</location>
    </subcellularLocation>
</comment>
<dbReference type="InParanoid" id="A0A067RFE3"/>
<dbReference type="FunCoup" id="A0A067RFE3">
    <property type="interactions" value="1466"/>
</dbReference>
<name>A0A067RFE3_ZOONE</name>
<organism evidence="6 7">
    <name type="scientific">Zootermopsis nevadensis</name>
    <name type="common">Dampwood termite</name>
    <dbReference type="NCBI Taxonomy" id="136037"/>
    <lineage>
        <taxon>Eukaryota</taxon>
        <taxon>Metazoa</taxon>
        <taxon>Ecdysozoa</taxon>
        <taxon>Arthropoda</taxon>
        <taxon>Hexapoda</taxon>
        <taxon>Insecta</taxon>
        <taxon>Pterygota</taxon>
        <taxon>Neoptera</taxon>
        <taxon>Polyneoptera</taxon>
        <taxon>Dictyoptera</taxon>
        <taxon>Blattodea</taxon>
        <taxon>Blattoidea</taxon>
        <taxon>Termitoidae</taxon>
        <taxon>Termopsidae</taxon>
        <taxon>Zootermopsis</taxon>
    </lineage>
</organism>
<evidence type="ECO:0000256" key="1">
    <source>
        <dbReference type="ARBA" id="ARBA00022490"/>
    </source>
</evidence>
<dbReference type="eggNOG" id="KOG4813">
    <property type="taxonomic scope" value="Eukaryota"/>
</dbReference>
<protein>
    <recommendedName>
        <fullName evidence="4">Eukaryotic translation initiation factor 3 subunit J</fullName>
        <shortName evidence="4">eIF3j</shortName>
    </recommendedName>
</protein>
<dbReference type="OrthoDB" id="20381at2759"/>
<accession>A0A067RFE3</accession>
<evidence type="ECO:0000256" key="5">
    <source>
        <dbReference type="SAM" id="MobiDB-lite"/>
    </source>
</evidence>
<evidence type="ECO:0000256" key="2">
    <source>
        <dbReference type="ARBA" id="ARBA00022540"/>
    </source>
</evidence>
<dbReference type="GO" id="GO:0005852">
    <property type="term" value="C:eukaryotic translation initiation factor 3 complex"/>
    <property type="evidence" value="ECO:0007669"/>
    <property type="project" value="UniProtKB-UniRule"/>
</dbReference>
<dbReference type="GO" id="GO:0001732">
    <property type="term" value="P:formation of cytoplasmic translation initiation complex"/>
    <property type="evidence" value="ECO:0007669"/>
    <property type="project" value="UniProtKB-UniRule"/>
</dbReference>
<dbReference type="Gene3D" id="1.10.246.60">
    <property type="entry name" value="Eukaryotic translation initiation factor 3 like domains"/>
    <property type="match status" value="1"/>
</dbReference>
<comment type="subunit">
    <text evidence="4">Component of the eukaryotic translation initiation factor 3 (eIF-3) complex.</text>
</comment>
<dbReference type="AlphaFoldDB" id="A0A067RFE3"/>
<dbReference type="STRING" id="136037.A0A067RFE3"/>
<comment type="function">
    <text evidence="4">Component of the eukaryotic translation initiation factor 3 (eIF-3) complex, which is involved in protein synthesis of a specialized repertoire of mRNAs and, together with other initiation factors, stimulates binding of mRNA and methionyl-tRNAi to the 40S ribosome. The eIF-3 complex specifically targets and initiates translation of a subset of mRNAs involved in cell proliferation.</text>
</comment>
<sequence>MDEEWDADTFERKEIKTAPSVGANKWEGEDEDEDVKDNWEDEEEEEKKDVEKQETAKPVLPKKNKKALAEKIEEKEQKLREDAERKVKAREEEKEELTAEEILAEKMLQQKLQEESDLRVALETFGIPETSANTGIDAMNPSSKEEFDELQIAISKKIQLYMKSPHFSEFAEDLIRNICVNLGSYDLKKLKTTVENMFLEKSKAEKGDKAKKSKGKGKVKLKVEGEHAIVNEYSYGDYDDYDDFM</sequence>
<dbReference type="GO" id="GO:0033290">
    <property type="term" value="C:eukaryotic 48S preinitiation complex"/>
    <property type="evidence" value="ECO:0007669"/>
    <property type="project" value="UniProtKB-UniRule"/>
</dbReference>
<feature type="region of interest" description="Disordered" evidence="5">
    <location>
        <begin position="1"/>
        <end position="95"/>
    </location>
</feature>
<keyword evidence="3 4" id="KW-0648">Protein biosynthesis</keyword>
<evidence type="ECO:0000256" key="3">
    <source>
        <dbReference type="ARBA" id="ARBA00022917"/>
    </source>
</evidence>
<reference evidence="6 7" key="1">
    <citation type="journal article" date="2014" name="Nat. Commun.">
        <title>Molecular traces of alternative social organization in a termite genome.</title>
        <authorList>
            <person name="Terrapon N."/>
            <person name="Li C."/>
            <person name="Robertson H.M."/>
            <person name="Ji L."/>
            <person name="Meng X."/>
            <person name="Booth W."/>
            <person name="Chen Z."/>
            <person name="Childers C.P."/>
            <person name="Glastad K.M."/>
            <person name="Gokhale K."/>
            <person name="Gowin J."/>
            <person name="Gronenberg W."/>
            <person name="Hermansen R.A."/>
            <person name="Hu H."/>
            <person name="Hunt B.G."/>
            <person name="Huylmans A.K."/>
            <person name="Khalil S.M."/>
            <person name="Mitchell R.D."/>
            <person name="Munoz-Torres M.C."/>
            <person name="Mustard J.A."/>
            <person name="Pan H."/>
            <person name="Reese J.T."/>
            <person name="Scharf M.E."/>
            <person name="Sun F."/>
            <person name="Vogel H."/>
            <person name="Xiao J."/>
            <person name="Yang W."/>
            <person name="Yang Z."/>
            <person name="Yang Z."/>
            <person name="Zhou J."/>
            <person name="Zhu J."/>
            <person name="Brent C.S."/>
            <person name="Elsik C.G."/>
            <person name="Goodisman M.A."/>
            <person name="Liberles D.A."/>
            <person name="Roe R.M."/>
            <person name="Vargo E.L."/>
            <person name="Vilcinskas A."/>
            <person name="Wang J."/>
            <person name="Bornberg-Bauer E."/>
            <person name="Korb J."/>
            <person name="Zhang G."/>
            <person name="Liebig J."/>
        </authorList>
    </citation>
    <scope>NUCLEOTIDE SEQUENCE [LARGE SCALE GENOMIC DNA]</scope>
    <source>
        <tissue evidence="6">Whole organism</tissue>
    </source>
</reference>
<dbReference type="PANTHER" id="PTHR21681">
    <property type="entry name" value="EUKARYOTIC TRANSLATION INITIATION FACTOR 3 SUBUNIT J"/>
    <property type="match status" value="1"/>
</dbReference>
<dbReference type="InterPro" id="IPR013906">
    <property type="entry name" value="eIF3j"/>
</dbReference>
<dbReference type="GO" id="GO:0016282">
    <property type="term" value="C:eukaryotic 43S preinitiation complex"/>
    <property type="evidence" value="ECO:0007669"/>
    <property type="project" value="UniProtKB-UniRule"/>
</dbReference>
<dbReference type="Proteomes" id="UP000027135">
    <property type="component" value="Unassembled WGS sequence"/>
</dbReference>
<feature type="compositionally biased region" description="Acidic residues" evidence="5">
    <location>
        <begin position="28"/>
        <end position="46"/>
    </location>
</feature>
<gene>
    <name evidence="6" type="ORF">L798_07266</name>
</gene>
<dbReference type="PANTHER" id="PTHR21681:SF0">
    <property type="entry name" value="EUKARYOTIC TRANSLATION INITIATION FACTOR 3 SUBUNIT J"/>
    <property type="match status" value="1"/>
</dbReference>
<keyword evidence="2 4" id="KW-0396">Initiation factor</keyword>
<dbReference type="OMA" id="KPHYALW"/>
<dbReference type="EMBL" id="KK852722">
    <property type="protein sequence ID" value="KDR17725.1"/>
    <property type="molecule type" value="Genomic_DNA"/>
</dbReference>
<dbReference type="InterPro" id="IPR023194">
    <property type="entry name" value="eIF3-like_dom_sf"/>
</dbReference>
<evidence type="ECO:0000256" key="4">
    <source>
        <dbReference type="HAMAP-Rule" id="MF_03009"/>
    </source>
</evidence>
<evidence type="ECO:0000313" key="7">
    <source>
        <dbReference type="Proteomes" id="UP000027135"/>
    </source>
</evidence>
<evidence type="ECO:0000313" key="6">
    <source>
        <dbReference type="EMBL" id="KDR17725.1"/>
    </source>
</evidence>
<proteinExistence type="inferred from homology"/>
<dbReference type="Pfam" id="PF08597">
    <property type="entry name" value="eIF3_subunit"/>
    <property type="match status" value="1"/>
</dbReference>
<comment type="similarity">
    <text evidence="4">Belongs to the eIF-3 subunit J family.</text>
</comment>
<keyword evidence="1 4" id="KW-0963">Cytoplasm</keyword>
<dbReference type="GO" id="GO:0003743">
    <property type="term" value="F:translation initiation factor activity"/>
    <property type="evidence" value="ECO:0007669"/>
    <property type="project" value="UniProtKB-UniRule"/>
</dbReference>
<feature type="compositionally biased region" description="Basic and acidic residues" evidence="5">
    <location>
        <begin position="67"/>
        <end position="92"/>
    </location>
</feature>